<dbReference type="Gene3D" id="1.10.8.60">
    <property type="match status" value="1"/>
</dbReference>
<protein>
    <recommendedName>
        <fullName evidence="1">AAA ATPase AAA+ lid domain-containing protein</fullName>
    </recommendedName>
</protein>
<dbReference type="InterPro" id="IPR041569">
    <property type="entry name" value="AAA_lid_3"/>
</dbReference>
<dbReference type="OrthoDB" id="27435at2759"/>
<accession>A0A0L8IGC7</accession>
<reference evidence="2" key="1">
    <citation type="submission" date="2015-07" db="EMBL/GenBank/DDBJ databases">
        <title>MeaNS - Measles Nucleotide Surveillance Program.</title>
        <authorList>
            <person name="Tran T."/>
            <person name="Druce J."/>
        </authorList>
    </citation>
    <scope>NUCLEOTIDE SEQUENCE</scope>
    <source>
        <strain evidence="2">UCB-OBI-ISO-001</strain>
        <tissue evidence="2">Gonad</tissue>
    </source>
</reference>
<feature type="domain" description="AAA ATPase AAA+ lid" evidence="1">
    <location>
        <begin position="6"/>
        <end position="50"/>
    </location>
</feature>
<evidence type="ECO:0000313" key="2">
    <source>
        <dbReference type="EMBL" id="KOG00508.1"/>
    </source>
</evidence>
<evidence type="ECO:0000259" key="1">
    <source>
        <dbReference type="Pfam" id="PF17862"/>
    </source>
</evidence>
<dbReference type="STRING" id="37653.A0A0L8IGC7"/>
<dbReference type="AlphaFoldDB" id="A0A0L8IGC7"/>
<dbReference type="Pfam" id="PF17862">
    <property type="entry name" value="AAA_lid_3"/>
    <property type="match status" value="1"/>
</dbReference>
<proteinExistence type="predicted"/>
<dbReference type="EMBL" id="KQ415788">
    <property type="protein sequence ID" value="KOG00508.1"/>
    <property type="molecule type" value="Genomic_DNA"/>
</dbReference>
<organism evidence="2">
    <name type="scientific">Octopus bimaculoides</name>
    <name type="common">California two-spotted octopus</name>
    <dbReference type="NCBI Taxonomy" id="37653"/>
    <lineage>
        <taxon>Eukaryota</taxon>
        <taxon>Metazoa</taxon>
        <taxon>Spiralia</taxon>
        <taxon>Lophotrochozoa</taxon>
        <taxon>Mollusca</taxon>
        <taxon>Cephalopoda</taxon>
        <taxon>Coleoidea</taxon>
        <taxon>Octopodiformes</taxon>
        <taxon>Octopoda</taxon>
        <taxon>Incirrata</taxon>
        <taxon>Octopodidae</taxon>
        <taxon>Octopus</taxon>
    </lineage>
</organism>
<sequence>MKLSGVDLEVLAKQTVNFTGADICNLCQQAALLAVQEEGFSVKTVTMQNFLDALNTRGSSLSEHFIRQYEETKTKFARLTGKHKHL</sequence>
<name>A0A0L8IGC7_OCTBM</name>
<gene>
    <name evidence="2" type="ORF">OCBIM_22002129mg</name>
</gene>